<keyword evidence="3" id="KW-1185">Reference proteome</keyword>
<reference evidence="3" key="1">
    <citation type="journal article" date="2015" name="PLoS Genet.">
        <title>Genome Sequence and Transcriptome Analyses of Chrysochromulina tobin: Metabolic Tools for Enhanced Algal Fitness in the Prominent Order Prymnesiales (Haptophyceae).</title>
        <authorList>
            <person name="Hovde B.T."/>
            <person name="Deodato C.R."/>
            <person name="Hunsperger H.M."/>
            <person name="Ryken S.A."/>
            <person name="Yost W."/>
            <person name="Jha R.K."/>
            <person name="Patterson J."/>
            <person name="Monnat R.J. Jr."/>
            <person name="Barlow S.B."/>
            <person name="Starkenburg S.R."/>
            <person name="Cattolico R.A."/>
        </authorList>
    </citation>
    <scope>NUCLEOTIDE SEQUENCE</scope>
    <source>
        <strain evidence="3">CCMP291</strain>
    </source>
</reference>
<evidence type="ECO:0000313" key="3">
    <source>
        <dbReference type="Proteomes" id="UP000037460"/>
    </source>
</evidence>
<evidence type="ECO:0000256" key="1">
    <source>
        <dbReference type="SAM" id="MobiDB-lite"/>
    </source>
</evidence>
<dbReference type="OrthoDB" id="47478at2759"/>
<accession>A0A0M0JUM4</accession>
<gene>
    <name evidence="2" type="ORF">Ctob_014404</name>
</gene>
<sequence>MIAWSIIGLYLKFDNGWTQMSQECLELAASYNQTLSPKDIPRPPEARWGWSRNSPVEYCNENQRWFNLSIKWFTGCFSYINFLPIPWRLAIFHHVWLSHRSKETGVDFYGRRTETLWFQLPVRDRRVISVLLNLAYILHYASQTTHLIYYTYVEGQTWPGAFAQNAPFISSIVCAVAAGIVQEKAEDKVMAANPKVYPPRLGTFLKKAWGKWRSGLAQGGLVGALRHELKEYKISCAAARARTGLGTGGMVAGLTGFELRAIDGISPIEPAARPRSLPPPKTSTPDVEVGDITA</sequence>
<organism evidence="2 3">
    <name type="scientific">Chrysochromulina tobinii</name>
    <dbReference type="NCBI Taxonomy" id="1460289"/>
    <lineage>
        <taxon>Eukaryota</taxon>
        <taxon>Haptista</taxon>
        <taxon>Haptophyta</taxon>
        <taxon>Prymnesiophyceae</taxon>
        <taxon>Prymnesiales</taxon>
        <taxon>Chrysochromulinaceae</taxon>
        <taxon>Chrysochromulina</taxon>
    </lineage>
</organism>
<dbReference type="Proteomes" id="UP000037460">
    <property type="component" value="Unassembled WGS sequence"/>
</dbReference>
<name>A0A0M0JUM4_9EUKA</name>
<proteinExistence type="predicted"/>
<evidence type="ECO:0000313" key="2">
    <source>
        <dbReference type="EMBL" id="KOO30215.1"/>
    </source>
</evidence>
<dbReference type="EMBL" id="JWZX01002264">
    <property type="protein sequence ID" value="KOO30215.1"/>
    <property type="molecule type" value="Genomic_DNA"/>
</dbReference>
<feature type="region of interest" description="Disordered" evidence="1">
    <location>
        <begin position="269"/>
        <end position="294"/>
    </location>
</feature>
<protein>
    <submittedName>
        <fullName evidence="2">Uncharacterized protein</fullName>
    </submittedName>
</protein>
<comment type="caution">
    <text evidence="2">The sequence shown here is derived from an EMBL/GenBank/DDBJ whole genome shotgun (WGS) entry which is preliminary data.</text>
</comment>
<dbReference type="AlphaFoldDB" id="A0A0M0JUM4"/>